<feature type="chain" id="PRO_5038416406" evidence="5">
    <location>
        <begin position="29"/>
        <end position="857"/>
    </location>
</feature>
<accession>A0A9D1H456</accession>
<dbReference type="Gene3D" id="3.40.33.10">
    <property type="entry name" value="CAP"/>
    <property type="match status" value="1"/>
</dbReference>
<evidence type="ECO:0000256" key="5">
    <source>
        <dbReference type="SAM" id="SignalP"/>
    </source>
</evidence>
<evidence type="ECO:0000256" key="4">
    <source>
        <dbReference type="ARBA" id="ARBA00022807"/>
    </source>
</evidence>
<name>A0A9D1H456_9FIRM</name>
<evidence type="ECO:0000259" key="6">
    <source>
        <dbReference type="PROSITE" id="PS51935"/>
    </source>
</evidence>
<proteinExistence type="inferred from homology"/>
<dbReference type="InterPro" id="IPR000064">
    <property type="entry name" value="NLP_P60_dom"/>
</dbReference>
<evidence type="ECO:0000313" key="8">
    <source>
        <dbReference type="Proteomes" id="UP000824165"/>
    </source>
</evidence>
<dbReference type="GO" id="GO:0008234">
    <property type="term" value="F:cysteine-type peptidase activity"/>
    <property type="evidence" value="ECO:0007669"/>
    <property type="project" value="UniProtKB-KW"/>
</dbReference>
<keyword evidence="3" id="KW-0378">Hydrolase</keyword>
<dbReference type="AlphaFoldDB" id="A0A9D1H456"/>
<evidence type="ECO:0000256" key="1">
    <source>
        <dbReference type="ARBA" id="ARBA00007074"/>
    </source>
</evidence>
<keyword evidence="2" id="KW-0645">Protease</keyword>
<dbReference type="SUPFAM" id="SSF54001">
    <property type="entry name" value="Cysteine proteinases"/>
    <property type="match status" value="1"/>
</dbReference>
<reference evidence="7" key="2">
    <citation type="journal article" date="2021" name="PeerJ">
        <title>Extensive microbial diversity within the chicken gut microbiome revealed by metagenomics and culture.</title>
        <authorList>
            <person name="Gilroy R."/>
            <person name="Ravi A."/>
            <person name="Getino M."/>
            <person name="Pursley I."/>
            <person name="Horton D.L."/>
            <person name="Alikhan N.F."/>
            <person name="Baker D."/>
            <person name="Gharbi K."/>
            <person name="Hall N."/>
            <person name="Watson M."/>
            <person name="Adriaenssens E.M."/>
            <person name="Foster-Nyarko E."/>
            <person name="Jarju S."/>
            <person name="Secka A."/>
            <person name="Antonio M."/>
            <person name="Oren A."/>
            <person name="Chaudhuri R.R."/>
            <person name="La Ragione R."/>
            <person name="Hildebrand F."/>
            <person name="Pallen M.J."/>
        </authorList>
    </citation>
    <scope>NUCLEOTIDE SEQUENCE</scope>
    <source>
        <strain evidence="7">CHK181-108</strain>
    </source>
</reference>
<keyword evidence="4" id="KW-0788">Thiol protease</keyword>
<dbReference type="Pfam" id="PF00877">
    <property type="entry name" value="NLPC_P60"/>
    <property type="match status" value="1"/>
</dbReference>
<protein>
    <submittedName>
        <fullName evidence="7">C40 family peptidase</fullName>
    </submittedName>
</protein>
<dbReference type="InterPro" id="IPR035940">
    <property type="entry name" value="CAP_sf"/>
</dbReference>
<evidence type="ECO:0000256" key="3">
    <source>
        <dbReference type="ARBA" id="ARBA00022801"/>
    </source>
</evidence>
<dbReference type="PANTHER" id="PTHR47053:SF1">
    <property type="entry name" value="MUREIN DD-ENDOPEPTIDASE MEPH-RELATED"/>
    <property type="match status" value="1"/>
</dbReference>
<evidence type="ECO:0000313" key="7">
    <source>
        <dbReference type="EMBL" id="HIT85933.1"/>
    </source>
</evidence>
<dbReference type="PANTHER" id="PTHR47053">
    <property type="entry name" value="MUREIN DD-ENDOPEPTIDASE MEPH-RELATED"/>
    <property type="match status" value="1"/>
</dbReference>
<dbReference type="GO" id="GO:0006508">
    <property type="term" value="P:proteolysis"/>
    <property type="evidence" value="ECO:0007669"/>
    <property type="project" value="UniProtKB-KW"/>
</dbReference>
<comment type="caution">
    <text evidence="7">The sequence shown here is derived from an EMBL/GenBank/DDBJ whole genome shotgun (WGS) entry which is preliminary data.</text>
</comment>
<dbReference type="InterPro" id="IPR051202">
    <property type="entry name" value="Peptidase_C40"/>
</dbReference>
<evidence type="ECO:0000256" key="2">
    <source>
        <dbReference type="ARBA" id="ARBA00022670"/>
    </source>
</evidence>
<dbReference type="InterPro" id="IPR038765">
    <property type="entry name" value="Papain-like_cys_pep_sf"/>
</dbReference>
<dbReference type="Proteomes" id="UP000824165">
    <property type="component" value="Unassembled WGS sequence"/>
</dbReference>
<dbReference type="Pfam" id="PF14504">
    <property type="entry name" value="CAP_assoc_N"/>
    <property type="match status" value="1"/>
</dbReference>
<comment type="similarity">
    <text evidence="1">Belongs to the peptidase C40 family.</text>
</comment>
<organism evidence="7 8">
    <name type="scientific">Candidatus Ornithomonoglobus intestinigallinarum</name>
    <dbReference type="NCBI Taxonomy" id="2840894"/>
    <lineage>
        <taxon>Bacteria</taxon>
        <taxon>Bacillati</taxon>
        <taxon>Bacillota</taxon>
        <taxon>Clostridia</taxon>
        <taxon>Candidatus Ornithomonoglobus</taxon>
    </lineage>
</organism>
<dbReference type="Gene3D" id="3.90.1720.10">
    <property type="entry name" value="endopeptidase domain like (from Nostoc punctiforme)"/>
    <property type="match status" value="1"/>
</dbReference>
<dbReference type="PROSITE" id="PS51935">
    <property type="entry name" value="NLPC_P60"/>
    <property type="match status" value="1"/>
</dbReference>
<dbReference type="EMBL" id="DVLU01000090">
    <property type="protein sequence ID" value="HIT85933.1"/>
    <property type="molecule type" value="Genomic_DNA"/>
</dbReference>
<sequence length="857" mass="94071">MSLYIKKVMPRLCAMIVIALLASGGANAASADEGSAALSGADVLDQAVALYEKLSSSEVEIPEPLLEYDLDEHLLKSVALGYVNIDDAEAVSETDEVRKQDVMTILYKTVINYDDSYAVSEDEANEILNDCYDNAYIDPENRIAYAFMIKQGIISGKSGTEPNKPLTWDSCRILVDLVYDYFIQDVTVTINGTPVTIGSNVENILEEMGEPNRIDKSDFGFDWYVYNTDYSRFAMIGVEGGRVCALFANAGFDYSGITAGSDISAADGVITENLRFITDAGGAIDAVLYNPRPDGQSYDAEMSDIRSSELLDMINSSRAKRGLETLVLNDALCDKAWLEAVGYMSGSESGSAVLEKGYDIFTIYEKLVKSNSSVLSADCAENTAAGISAPISDDETIYAAMITNGELREKREIEQVDPSLLPEYTPPEESADEPLLFGLIPVANAADSNEPEPTAEPVENVTAPELEETAPNEYSAGEDITLTLKDRAADTYHLEVYDIEADDYLVNSYIATDDTEITVPAELLTEGLDYTVTLSSVNPGGEELPAEEQLISYGSAYDDGVTIIGPSSSDETYVTDGDYIPLEWESELYGSFYIDVYNSSGELVLSTIIEDENSALIQGLDPGEYYVYVTALRRGTIIEKAQDMMTVRIDMPEPVINEYILDKDDKYYFVYEDDALGVLYFYDEEIVDVEENGETVQKKKIIQKQVKSTKAYRQLAQYRSTPEYTTGDPTPHVPASEMGQAIVDEAMKYLGVPYVWGGTTPSGFDCSGLVQYVCHSLGVEVSRVTYTQIKDGVEVPRSELSPGDLVFFANNGDVHHVGIYIGNNEFIHAPHTGDVVKISSLDEPYYAGEYCGARRVY</sequence>
<dbReference type="InterPro" id="IPR029410">
    <property type="entry name" value="CAP_assoc"/>
</dbReference>
<feature type="domain" description="NlpC/P60" evidence="6">
    <location>
        <begin position="736"/>
        <end position="857"/>
    </location>
</feature>
<feature type="signal peptide" evidence="5">
    <location>
        <begin position="1"/>
        <end position="28"/>
    </location>
</feature>
<keyword evidence="5" id="KW-0732">Signal</keyword>
<gene>
    <name evidence="7" type="ORF">IAA60_08555</name>
</gene>
<reference evidence="7" key="1">
    <citation type="submission" date="2020-10" db="EMBL/GenBank/DDBJ databases">
        <authorList>
            <person name="Gilroy R."/>
        </authorList>
    </citation>
    <scope>NUCLEOTIDE SEQUENCE</scope>
    <source>
        <strain evidence="7">CHK181-108</strain>
    </source>
</reference>